<organism evidence="2 3">
    <name type="scientific">Pseudopithomyces chartarum</name>
    <dbReference type="NCBI Taxonomy" id="1892770"/>
    <lineage>
        <taxon>Eukaryota</taxon>
        <taxon>Fungi</taxon>
        <taxon>Dikarya</taxon>
        <taxon>Ascomycota</taxon>
        <taxon>Pezizomycotina</taxon>
        <taxon>Dothideomycetes</taxon>
        <taxon>Pleosporomycetidae</taxon>
        <taxon>Pleosporales</taxon>
        <taxon>Massarineae</taxon>
        <taxon>Didymosphaeriaceae</taxon>
        <taxon>Pseudopithomyces</taxon>
    </lineage>
</organism>
<keyword evidence="3" id="KW-1185">Reference proteome</keyword>
<dbReference type="PANTHER" id="PTHR34213">
    <property type="entry name" value="NUCLEAR TRANSPORT FACTOR 2 (NTF2) FAMILY PROTEIN"/>
    <property type="match status" value="1"/>
</dbReference>
<evidence type="ECO:0000313" key="2">
    <source>
        <dbReference type="EMBL" id="KAK3202558.1"/>
    </source>
</evidence>
<dbReference type="Proteomes" id="UP001280581">
    <property type="component" value="Unassembled WGS sequence"/>
</dbReference>
<accession>A0AAN6LT06</accession>
<dbReference type="AlphaFoldDB" id="A0AAN6LT06"/>
<comment type="caution">
    <text evidence="2">The sequence shown here is derived from an EMBL/GenBank/DDBJ whole genome shotgun (WGS) entry which is preliminary data.</text>
</comment>
<evidence type="ECO:0000313" key="3">
    <source>
        <dbReference type="Proteomes" id="UP001280581"/>
    </source>
</evidence>
<proteinExistence type="predicted"/>
<evidence type="ECO:0000256" key="1">
    <source>
        <dbReference type="SAM" id="MobiDB-lite"/>
    </source>
</evidence>
<sequence>MSHPTRAESLISTYEKRPDPKDLTQNPSSGKDIDYEPYPQESIQLSPSHQHIVQAICNLYSGSASKEDMQVYAEEAVYDDPWSFCDTRYKIAGQWYGIPKIMSHSRTLKTQVVSSKEDEIIFKLQQEYTPKGFPAGKKVNSLVTLTLDGEGKVRYHKDMWNEKDYSHKGLGKVLKTLNGDHLTGITKPEELGPEK</sequence>
<dbReference type="PANTHER" id="PTHR34213:SF2">
    <property type="entry name" value="NUCLEAR TRANSPORT FACTOR 2 (NTF2) FAMILY PROTEIN"/>
    <property type="match status" value="1"/>
</dbReference>
<feature type="region of interest" description="Disordered" evidence="1">
    <location>
        <begin position="1"/>
        <end position="38"/>
    </location>
</feature>
<dbReference type="Gene3D" id="3.10.450.50">
    <property type="match status" value="1"/>
</dbReference>
<dbReference type="EMBL" id="WVTA01000013">
    <property type="protein sequence ID" value="KAK3202558.1"/>
    <property type="molecule type" value="Genomic_DNA"/>
</dbReference>
<gene>
    <name evidence="2" type="ORF">GRF29_154g39412</name>
</gene>
<dbReference type="SUPFAM" id="SSF54427">
    <property type="entry name" value="NTF2-like"/>
    <property type="match status" value="1"/>
</dbReference>
<dbReference type="InterPro" id="IPR032710">
    <property type="entry name" value="NTF2-like_dom_sf"/>
</dbReference>
<name>A0AAN6LT06_9PLEO</name>
<protein>
    <submittedName>
        <fullName evidence="2">Uncharacterized protein</fullName>
    </submittedName>
</protein>
<reference evidence="2 3" key="1">
    <citation type="submission" date="2021-02" db="EMBL/GenBank/DDBJ databases">
        <title>Genome assembly of Pseudopithomyces chartarum.</title>
        <authorList>
            <person name="Jauregui R."/>
            <person name="Singh J."/>
            <person name="Voisey C."/>
        </authorList>
    </citation>
    <scope>NUCLEOTIDE SEQUENCE [LARGE SCALE GENOMIC DNA]</scope>
    <source>
        <strain evidence="2 3">AGR01</strain>
    </source>
</reference>